<dbReference type="AlphaFoldDB" id="M2N1S2"/>
<gene>
    <name evidence="4" type="ORF">BAUCODRAFT_37485</name>
</gene>
<evidence type="ECO:0000259" key="3">
    <source>
        <dbReference type="PROSITE" id="PS50157"/>
    </source>
</evidence>
<dbReference type="InterPro" id="IPR013087">
    <property type="entry name" value="Znf_C2H2_type"/>
</dbReference>
<dbReference type="HOGENOM" id="CLU_338579_0_0_1"/>
<reference evidence="4 5" key="1">
    <citation type="journal article" date="2012" name="PLoS Pathog.">
        <title>Diverse lifestyles and strategies of plant pathogenesis encoded in the genomes of eighteen Dothideomycetes fungi.</title>
        <authorList>
            <person name="Ohm R.A."/>
            <person name="Feau N."/>
            <person name="Henrissat B."/>
            <person name="Schoch C.L."/>
            <person name="Horwitz B.A."/>
            <person name="Barry K.W."/>
            <person name="Condon B.J."/>
            <person name="Copeland A.C."/>
            <person name="Dhillon B."/>
            <person name="Glaser F."/>
            <person name="Hesse C.N."/>
            <person name="Kosti I."/>
            <person name="LaButti K."/>
            <person name="Lindquist E.A."/>
            <person name="Lucas S."/>
            <person name="Salamov A.A."/>
            <person name="Bradshaw R.E."/>
            <person name="Ciuffetti L."/>
            <person name="Hamelin R.C."/>
            <person name="Kema G.H.J."/>
            <person name="Lawrence C."/>
            <person name="Scott J.A."/>
            <person name="Spatafora J.W."/>
            <person name="Turgeon B.G."/>
            <person name="de Wit P.J.G.M."/>
            <person name="Zhong S."/>
            <person name="Goodwin S.B."/>
            <person name="Grigoriev I.V."/>
        </authorList>
    </citation>
    <scope>NUCLEOTIDE SEQUENCE [LARGE SCALE GENOMIC DNA]</scope>
    <source>
        <strain evidence="4 5">UAMH 10762</strain>
    </source>
</reference>
<proteinExistence type="predicted"/>
<keyword evidence="1" id="KW-0863">Zinc-finger</keyword>
<feature type="compositionally biased region" description="Basic and acidic residues" evidence="2">
    <location>
        <begin position="527"/>
        <end position="543"/>
    </location>
</feature>
<evidence type="ECO:0000313" key="5">
    <source>
        <dbReference type="Proteomes" id="UP000011761"/>
    </source>
</evidence>
<evidence type="ECO:0000313" key="4">
    <source>
        <dbReference type="EMBL" id="EMC92595.1"/>
    </source>
</evidence>
<accession>M2N1S2</accession>
<feature type="region of interest" description="Disordered" evidence="2">
    <location>
        <begin position="75"/>
        <end position="96"/>
    </location>
</feature>
<feature type="compositionally biased region" description="Low complexity" evidence="2">
    <location>
        <begin position="10"/>
        <end position="32"/>
    </location>
</feature>
<dbReference type="PROSITE" id="PS50157">
    <property type="entry name" value="ZINC_FINGER_C2H2_2"/>
    <property type="match status" value="1"/>
</dbReference>
<keyword evidence="1" id="KW-0479">Metal-binding</keyword>
<dbReference type="GeneID" id="19113251"/>
<dbReference type="KEGG" id="bcom:BAUCODRAFT_37485"/>
<sequence length="840" mass="92112">MDAQDHLRASYASGSSYSGWRSSSPSSQPRDSLASCITTYSESACQTPPLSRCSSVASLPITRYGSLSTERCLTTGAPPTTLRQQDGPSLPAPIAPLPLNPAHPLSRVRQEASPGLSTDSPACVCEHCGATFTRSASLTLREHLKACPSLGKGELAYECSACFRLFPNHAQAAQHRKATHKGVPAIVELRLPGRRAFTSCFRDKIFYSIDEWVKWSIGKECRAKRRSMQSDHRLRLKTLLQEGRDDVSGHTGVHRAVIEWCTAHDLELDAWQSIVRVPVTGWTQHGRPTSAQALADKLDWGLVVTTEEEQWQALQQYGMPSIISTPDTARALKTLGFQILQEMLDTILTPLIKLYTPKATDFVSLIACAQNSTEYYGAPIDALLPQYPALFAGGAGRPSAQVSEADVLPFAGPSAEHRGEWRRTASVAPFHQGAILASTLQPYNASTFERTVESNNATAAHVFNGWYTSQEHQLYHPTQDAAFQSTVYEHVDPNRAVSQPVHIVTTQYEPDVAMTQRKTKRPPSLASKDHPDSFARAIPDHGRSTTPPEMARLHLSQHQAITQGDEESARPLAHPHQGFAISSTSQLRNRSAFLGVSNAYHFEELPAVTKPEAPGNEPAMTSAVETKTAHVYPPDASAAPPQRPTALFGEILMPGASSSLPIKPNATQQTCNNISDRACCAASSSQGGDVVQAELRLSSEMQPEPQVPSLTFAEWSEIVDRLLPPGVDKNDIPRMQRTRRELIAAGVVSTNLELMRITSILTTFAYNIEHWRQQQRLREQLTPQVPVAESHEVVEERRQKQKRQGRFFDPSAAESVQQALNGQAQDAAVIIEPPLSELTS</sequence>
<keyword evidence="5" id="KW-1185">Reference proteome</keyword>
<feature type="region of interest" description="Disordered" evidence="2">
    <location>
        <begin position="514"/>
        <end position="548"/>
    </location>
</feature>
<feature type="region of interest" description="Disordered" evidence="2">
    <location>
        <begin position="1"/>
        <end position="32"/>
    </location>
</feature>
<dbReference type="eggNOG" id="ENOG502RM9N">
    <property type="taxonomic scope" value="Eukaryota"/>
</dbReference>
<protein>
    <recommendedName>
        <fullName evidence="3">C2H2-type domain-containing protein</fullName>
    </recommendedName>
</protein>
<dbReference type="EMBL" id="KB445561">
    <property type="protein sequence ID" value="EMC92595.1"/>
    <property type="molecule type" value="Genomic_DNA"/>
</dbReference>
<feature type="domain" description="C2H2-type" evidence="3">
    <location>
        <begin position="157"/>
        <end position="185"/>
    </location>
</feature>
<dbReference type="Gene3D" id="3.30.160.60">
    <property type="entry name" value="Classic Zinc Finger"/>
    <property type="match status" value="1"/>
</dbReference>
<feature type="compositionally biased region" description="Polar residues" evidence="2">
    <location>
        <begin position="75"/>
        <end position="87"/>
    </location>
</feature>
<evidence type="ECO:0000256" key="1">
    <source>
        <dbReference type="PROSITE-ProRule" id="PRU00042"/>
    </source>
</evidence>
<dbReference type="Proteomes" id="UP000011761">
    <property type="component" value="Unassembled WGS sequence"/>
</dbReference>
<keyword evidence="1" id="KW-0862">Zinc</keyword>
<name>M2N1S2_BAUPA</name>
<dbReference type="PROSITE" id="PS00028">
    <property type="entry name" value="ZINC_FINGER_C2H2_1"/>
    <property type="match status" value="1"/>
</dbReference>
<dbReference type="GO" id="GO:0008270">
    <property type="term" value="F:zinc ion binding"/>
    <property type="evidence" value="ECO:0007669"/>
    <property type="project" value="UniProtKB-KW"/>
</dbReference>
<evidence type="ECO:0000256" key="2">
    <source>
        <dbReference type="SAM" id="MobiDB-lite"/>
    </source>
</evidence>
<organism evidence="4 5">
    <name type="scientific">Baudoinia panamericana (strain UAMH 10762)</name>
    <name type="common">Angels' share fungus</name>
    <name type="synonym">Baudoinia compniacensis (strain UAMH 10762)</name>
    <dbReference type="NCBI Taxonomy" id="717646"/>
    <lineage>
        <taxon>Eukaryota</taxon>
        <taxon>Fungi</taxon>
        <taxon>Dikarya</taxon>
        <taxon>Ascomycota</taxon>
        <taxon>Pezizomycotina</taxon>
        <taxon>Dothideomycetes</taxon>
        <taxon>Dothideomycetidae</taxon>
        <taxon>Mycosphaerellales</taxon>
        <taxon>Teratosphaeriaceae</taxon>
        <taxon>Baudoinia</taxon>
    </lineage>
</organism>
<dbReference type="RefSeq" id="XP_007679768.1">
    <property type="nucleotide sequence ID" value="XM_007681578.1"/>
</dbReference>